<protein>
    <submittedName>
        <fullName evidence="1">Uncharacterized protein</fullName>
    </submittedName>
</protein>
<dbReference type="Proteomes" id="UP000052230">
    <property type="component" value="Unassembled WGS sequence"/>
</dbReference>
<gene>
    <name evidence="1" type="ORF">XAC3562_1810001</name>
</gene>
<reference evidence="1 2" key="1">
    <citation type="submission" date="2014-09" db="EMBL/GenBank/DDBJ databases">
        <authorList>
            <person name="Regsiter A."/>
        </authorList>
    </citation>
    <scope>NUCLEOTIDE SEQUENCE [LARGE SCALE GENOMIC DNA]</scope>
</reference>
<organism evidence="1 2">
    <name type="scientific">Xanthomonas citri pv. citri</name>
    <dbReference type="NCBI Taxonomy" id="611301"/>
    <lineage>
        <taxon>Bacteria</taxon>
        <taxon>Pseudomonadati</taxon>
        <taxon>Pseudomonadota</taxon>
        <taxon>Gammaproteobacteria</taxon>
        <taxon>Lysobacterales</taxon>
        <taxon>Lysobacteraceae</taxon>
        <taxon>Xanthomonas</taxon>
    </lineage>
</organism>
<accession>A0A0U5FAL7</accession>
<proteinExistence type="predicted"/>
<dbReference type="EMBL" id="CCXZ01000092">
    <property type="protein sequence ID" value="CEG15277.1"/>
    <property type="molecule type" value="Genomic_DNA"/>
</dbReference>
<keyword evidence="2" id="KW-1185">Reference proteome</keyword>
<comment type="caution">
    <text evidence="1">The sequence shown here is derived from an EMBL/GenBank/DDBJ whole genome shotgun (WGS) entry which is preliminary data.</text>
</comment>
<dbReference type="AlphaFoldDB" id="A0A0U5FAL7"/>
<name>A0A0U5FAL7_XANCI</name>
<evidence type="ECO:0000313" key="2">
    <source>
        <dbReference type="Proteomes" id="UP000052230"/>
    </source>
</evidence>
<sequence>MLPLQVDIADPLSARAACFTLGRPHSI</sequence>
<evidence type="ECO:0000313" key="1">
    <source>
        <dbReference type="EMBL" id="CEG15277.1"/>
    </source>
</evidence>